<dbReference type="Proteomes" id="UP000248039">
    <property type="component" value="Unassembled WGS sequence"/>
</dbReference>
<dbReference type="InterPro" id="IPR015213">
    <property type="entry name" value="Cholesterol_OX_subst-bd"/>
</dbReference>
<evidence type="ECO:0000256" key="1">
    <source>
        <dbReference type="ARBA" id="ARBA00022630"/>
    </source>
</evidence>
<proteinExistence type="predicted"/>
<dbReference type="Pfam" id="PF09129">
    <property type="entry name" value="Chol_subst-bind"/>
    <property type="match status" value="2"/>
</dbReference>
<dbReference type="PROSITE" id="PS51318">
    <property type="entry name" value="TAT"/>
    <property type="match status" value="1"/>
</dbReference>
<keyword evidence="2" id="KW-0274">FAD</keyword>
<sequence length="658" mass="69530">MITDLAASGRRTAYIVLCGACSGPPRQSDDAWEGPAVAVEAVSGENSRAAEPAEGGLSRRQLLAGSAALGGAAWLLRGVITPDSAQAEVAGPAVAAPPAFPPGIEVYRQSFENWAGELHADQLWTCAPQTPQDVVTLANWARAQGWRLRPQGFRHTWAPLTVADATPAASAVVLVDTTRHLTGISPAGSAGAPAVRAQAGASMEQLLAELAGRGLGVTHCPAPGDVTLGGVLAIGGHGTAVPAVGENPLPGQGYGSVSNLVTELTAVVWDAAAGQFTLRTFSRADPDCAALLVHLGRAFVTEAVLRAAPDQQLRCQSRVDIPAGELFAPQGTGTGRQFADFVARTGRAEAIWYAFTDRPWLKTWSITPTQPFGSRAVDQPYNYPFSDSIPTPVATLAGELVGGSWGLAPTFGQLQFLITELGLTGDLTDVLLSGTLLRDLLTLDVVTHLLAGGLHSDLWGPSRALLQYVRPTTLRVTANGYAVLCRRADIQWVVNQVTTGFQQRLTQYQGNGQFPVNGAVEIRVTGLEDPATCGVPGAQPPLLSAIRPRPDHPEWDTAVWFDVLTLPNTPGHQQFGRDLEQFLFATFDGSRAAVRVEWSKGWAYTADATWADPVVLGQLIPASHRAGGGPGWDAAVATLTRLDPHAVFSNPFLDQLLR</sequence>
<dbReference type="GO" id="GO:0071949">
    <property type="term" value="F:FAD binding"/>
    <property type="evidence" value="ECO:0007669"/>
    <property type="project" value="InterPro"/>
</dbReference>
<dbReference type="Gene3D" id="3.40.462.10">
    <property type="entry name" value="FAD-linked oxidases, C-terminal domain"/>
    <property type="match status" value="1"/>
</dbReference>
<evidence type="ECO:0000256" key="2">
    <source>
        <dbReference type="ARBA" id="ARBA00022827"/>
    </source>
</evidence>
<dbReference type="GO" id="GO:0016899">
    <property type="term" value="F:oxidoreductase activity, acting on the CH-OH group of donors, oxygen as acceptor"/>
    <property type="evidence" value="ECO:0007669"/>
    <property type="project" value="InterPro"/>
</dbReference>
<dbReference type="InterPro" id="IPR016171">
    <property type="entry name" value="Vanillyl_alc_oxidase_C-sub2"/>
</dbReference>
<dbReference type="InterPro" id="IPR016166">
    <property type="entry name" value="FAD-bd_PCMH"/>
</dbReference>
<name>A0A2V4NS00_9ACTN</name>
<dbReference type="InterPro" id="IPR016167">
    <property type="entry name" value="FAD-bd_PCMH_sub1"/>
</dbReference>
<dbReference type="EMBL" id="PYBW01000047">
    <property type="protein sequence ID" value="PYC78886.1"/>
    <property type="molecule type" value="Genomic_DNA"/>
</dbReference>
<dbReference type="InterPro" id="IPR006094">
    <property type="entry name" value="Oxid_FAD_bind_N"/>
</dbReference>
<dbReference type="PROSITE" id="PS51387">
    <property type="entry name" value="FAD_PCMH"/>
    <property type="match status" value="1"/>
</dbReference>
<dbReference type="PANTHER" id="PTHR43762">
    <property type="entry name" value="L-GULONOLACTONE OXIDASE"/>
    <property type="match status" value="1"/>
</dbReference>
<dbReference type="Gene3D" id="3.30.43.10">
    <property type="entry name" value="Uridine Diphospho-n-acetylenolpyruvylglucosamine Reductase, domain 2"/>
    <property type="match status" value="1"/>
</dbReference>
<evidence type="ECO:0000313" key="5">
    <source>
        <dbReference type="EMBL" id="PYC78886.1"/>
    </source>
</evidence>
<dbReference type="PANTHER" id="PTHR43762:SF1">
    <property type="entry name" value="D-ARABINONO-1,4-LACTONE OXIDASE"/>
    <property type="match status" value="1"/>
</dbReference>
<evidence type="ECO:0000259" key="4">
    <source>
        <dbReference type="PROSITE" id="PS51387"/>
    </source>
</evidence>
<dbReference type="Pfam" id="PF01565">
    <property type="entry name" value="FAD_binding_4"/>
    <property type="match status" value="1"/>
</dbReference>
<dbReference type="InterPro" id="IPR016170">
    <property type="entry name" value="Cytok_DH_C_sf"/>
</dbReference>
<evidence type="ECO:0000313" key="6">
    <source>
        <dbReference type="Proteomes" id="UP000248039"/>
    </source>
</evidence>
<dbReference type="SUPFAM" id="SSF56176">
    <property type="entry name" value="FAD-binding/transporter-associated domain-like"/>
    <property type="match status" value="1"/>
</dbReference>
<dbReference type="SUPFAM" id="SSF55103">
    <property type="entry name" value="FAD-linked oxidases, C-terminal domain"/>
    <property type="match status" value="1"/>
</dbReference>
<accession>A0A2V4NS00</accession>
<keyword evidence="3" id="KW-0560">Oxidoreductase</keyword>
<dbReference type="InterPro" id="IPR016164">
    <property type="entry name" value="FAD-linked_Oxase-like_C"/>
</dbReference>
<dbReference type="AlphaFoldDB" id="A0A2V4NS00"/>
<evidence type="ECO:0000256" key="3">
    <source>
        <dbReference type="ARBA" id="ARBA00023002"/>
    </source>
</evidence>
<dbReference type="InterPro" id="IPR036318">
    <property type="entry name" value="FAD-bd_PCMH-like_sf"/>
</dbReference>
<comment type="caution">
    <text evidence="5">The sequence shown here is derived from an EMBL/GenBank/DDBJ whole genome shotgun (WGS) entry which is preliminary data.</text>
</comment>
<dbReference type="InterPro" id="IPR016169">
    <property type="entry name" value="FAD-bd_PCMH_sub2"/>
</dbReference>
<dbReference type="Gene3D" id="1.10.45.10">
    <property type="entry name" value="Vanillyl-alcohol Oxidase, Chain A, domain 4"/>
    <property type="match status" value="1"/>
</dbReference>
<organism evidence="5 6">
    <name type="scientific">Streptomyces tateyamensis</name>
    <dbReference type="NCBI Taxonomy" id="565073"/>
    <lineage>
        <taxon>Bacteria</taxon>
        <taxon>Bacillati</taxon>
        <taxon>Actinomycetota</taxon>
        <taxon>Actinomycetes</taxon>
        <taxon>Kitasatosporales</taxon>
        <taxon>Streptomycetaceae</taxon>
        <taxon>Streptomyces</taxon>
    </lineage>
</organism>
<gene>
    <name evidence="5" type="ORF">C7C46_15345</name>
</gene>
<dbReference type="OrthoDB" id="1489106at2"/>
<dbReference type="InterPro" id="IPR010031">
    <property type="entry name" value="FAD_lactone_oxidase-like"/>
</dbReference>
<keyword evidence="6" id="KW-1185">Reference proteome</keyword>
<dbReference type="Gene3D" id="3.30.465.10">
    <property type="match status" value="1"/>
</dbReference>
<keyword evidence="1" id="KW-0285">Flavoprotein</keyword>
<dbReference type="InterPro" id="IPR006311">
    <property type="entry name" value="TAT_signal"/>
</dbReference>
<protein>
    <submittedName>
        <fullName evidence="5">FAD-linked oxidase</fullName>
    </submittedName>
</protein>
<feature type="domain" description="FAD-binding PCMH-type" evidence="4">
    <location>
        <begin position="117"/>
        <end position="310"/>
    </location>
</feature>
<reference evidence="5 6" key="1">
    <citation type="submission" date="2018-03" db="EMBL/GenBank/DDBJ databases">
        <title>Bioinformatic expansion and discovery of thiopeptide antibiotics.</title>
        <authorList>
            <person name="Schwalen C.J."/>
            <person name="Hudson G.A."/>
            <person name="Mitchell D.A."/>
        </authorList>
    </citation>
    <scope>NUCLEOTIDE SEQUENCE [LARGE SCALE GENOMIC DNA]</scope>
    <source>
        <strain evidence="5 6">ATCC 21389</strain>
    </source>
</reference>